<dbReference type="Pfam" id="PF12849">
    <property type="entry name" value="PBP_like_2"/>
    <property type="match status" value="1"/>
</dbReference>
<accession>A0ABS9Y4U2</accession>
<dbReference type="InterPro" id="IPR024370">
    <property type="entry name" value="PBP_domain"/>
</dbReference>
<name>A0ABS9Y4U2_9ACTN</name>
<evidence type="ECO:0000313" key="4">
    <source>
        <dbReference type="EMBL" id="MCI3272225.1"/>
    </source>
</evidence>
<feature type="transmembrane region" description="Helical" evidence="2">
    <location>
        <begin position="225"/>
        <end position="246"/>
    </location>
</feature>
<dbReference type="PANTHER" id="PTHR30570">
    <property type="entry name" value="PERIPLASMIC PHOSPHATE BINDING COMPONENT OF PHOSPHATE ABC TRANSPORTER"/>
    <property type="match status" value="1"/>
</dbReference>
<dbReference type="EMBL" id="JALDAY010000004">
    <property type="protein sequence ID" value="MCI3272225.1"/>
    <property type="molecule type" value="Genomic_DNA"/>
</dbReference>
<feature type="transmembrane region" description="Helical" evidence="2">
    <location>
        <begin position="12"/>
        <end position="33"/>
    </location>
</feature>
<dbReference type="PANTHER" id="PTHR30570:SF1">
    <property type="entry name" value="PHOSPHATE-BINDING PROTEIN PSTS"/>
    <property type="match status" value="1"/>
</dbReference>
<gene>
    <name evidence="4" type="ORF">MQP27_14000</name>
</gene>
<evidence type="ECO:0000256" key="2">
    <source>
        <dbReference type="SAM" id="Phobius"/>
    </source>
</evidence>
<protein>
    <submittedName>
        <fullName evidence="4">Substrate-binding domain-containing protein</fullName>
    </submittedName>
</protein>
<evidence type="ECO:0000313" key="5">
    <source>
        <dbReference type="Proteomes" id="UP001165269"/>
    </source>
</evidence>
<dbReference type="SUPFAM" id="SSF53850">
    <property type="entry name" value="Periplasmic binding protein-like II"/>
    <property type="match status" value="1"/>
</dbReference>
<dbReference type="Gene3D" id="3.40.190.10">
    <property type="entry name" value="Periplasmic binding protein-like II"/>
    <property type="match status" value="2"/>
</dbReference>
<evidence type="ECO:0000256" key="1">
    <source>
        <dbReference type="ARBA" id="ARBA00022729"/>
    </source>
</evidence>
<proteinExistence type="predicted"/>
<keyword evidence="2" id="KW-1133">Transmembrane helix</keyword>
<evidence type="ECO:0000259" key="3">
    <source>
        <dbReference type="Pfam" id="PF12849"/>
    </source>
</evidence>
<keyword evidence="1" id="KW-0732">Signal</keyword>
<keyword evidence="2" id="KW-0472">Membrane</keyword>
<comment type="caution">
    <text evidence="4">The sequence shown here is derived from an EMBL/GenBank/DDBJ whole genome shotgun (WGS) entry which is preliminary data.</text>
</comment>
<dbReference type="InterPro" id="IPR050811">
    <property type="entry name" value="Phosphate_ABC_transporter"/>
</dbReference>
<dbReference type="Proteomes" id="UP001165269">
    <property type="component" value="Unassembled WGS sequence"/>
</dbReference>
<sequence>MSLFGVELDFNNVVAIVSVTIPVLAFVWEFVVIRRKRLGYRFQMDVLATDSTHAPSAAVLSQLQGRNGLLNEPSFVLVRVENAGWRPIEASDYLAPPTSDTGIHVLFKDRRVVGMAVTELSHPVLGPFFVTVHGDVAQETPGFGMGAQNGAGLIRLPRVTLNPGAHYKVLAVLERSSGIPNTPFPAPEFQADLIGGEGPPFAWSRWFARLKPARTEAHTFASRPALAFIGLLAVAVLLQAGLTLFWPARPAPLDCVGGTLRLQGSTAFAPAVTEAAKEYARLCEAKGAKVVADEGSFQGSGEGIAALEKAGADAGISGTEGLGDRVSFTDGPADGSHPQVLPRPIAYSLFTLVVNQDAKVRSLTLQQIRDIYALKITNWSDVGGADLPIHLVDRHRGSGTRGALEQRVLKGRSVPEAGVDDCAQLDRNKPGVCEVDSTGTLLERTASIPGALGYSEAGSVTTGGLVKLRIDDMPPTLEGVEDGTYPYWQTEYAYTYGEPPADSIAAAFLRYLTDQGGKDILREYGNRPCSETEYPLVCTPT</sequence>
<reference evidence="4" key="1">
    <citation type="submission" date="2022-03" db="EMBL/GenBank/DDBJ databases">
        <title>Streptomyces 7R015 and 7R016 isolated from Barleria lupulina in Thailand.</title>
        <authorList>
            <person name="Kanchanasin P."/>
            <person name="Phongsopitanun W."/>
            <person name="Tanasupawat S."/>
        </authorList>
    </citation>
    <scope>NUCLEOTIDE SEQUENCE</scope>
    <source>
        <strain evidence="4">7R015</strain>
    </source>
</reference>
<keyword evidence="5" id="KW-1185">Reference proteome</keyword>
<organism evidence="4 5">
    <name type="scientific">Streptomyces cylindrosporus</name>
    <dbReference type="NCBI Taxonomy" id="2927583"/>
    <lineage>
        <taxon>Bacteria</taxon>
        <taxon>Bacillati</taxon>
        <taxon>Actinomycetota</taxon>
        <taxon>Actinomycetes</taxon>
        <taxon>Kitasatosporales</taxon>
        <taxon>Streptomycetaceae</taxon>
        <taxon>Streptomyces</taxon>
    </lineage>
</organism>
<dbReference type="RefSeq" id="WP_242765389.1">
    <property type="nucleotide sequence ID" value="NZ_JALDAY010000004.1"/>
</dbReference>
<keyword evidence="2" id="KW-0812">Transmembrane</keyword>
<feature type="domain" description="PBP" evidence="3">
    <location>
        <begin position="254"/>
        <end position="514"/>
    </location>
</feature>